<dbReference type="InterPro" id="IPR006139">
    <property type="entry name" value="D-isomer_2_OHA_DH_cat_dom"/>
</dbReference>
<dbReference type="CDD" id="cd05301">
    <property type="entry name" value="GDH"/>
    <property type="match status" value="1"/>
</dbReference>
<evidence type="ECO:0000256" key="1">
    <source>
        <dbReference type="ARBA" id="ARBA00005854"/>
    </source>
</evidence>
<evidence type="ECO:0000259" key="5">
    <source>
        <dbReference type="Pfam" id="PF02826"/>
    </source>
</evidence>
<dbReference type="GO" id="GO:0030267">
    <property type="term" value="F:glyoxylate reductase (NADPH) activity"/>
    <property type="evidence" value="ECO:0007669"/>
    <property type="project" value="UniProtKB-EC"/>
</dbReference>
<dbReference type="GeneID" id="63935926"/>
<dbReference type="SUPFAM" id="SSF52283">
    <property type="entry name" value="Formate/glycerate dehydrogenase catalytic domain-like"/>
    <property type="match status" value="1"/>
</dbReference>
<dbReference type="GO" id="GO:0005829">
    <property type="term" value="C:cytosol"/>
    <property type="evidence" value="ECO:0007669"/>
    <property type="project" value="TreeGrafter"/>
</dbReference>
<name>A0A380H6R7_9STAP</name>
<dbReference type="Gene3D" id="3.40.50.720">
    <property type="entry name" value="NAD(P)-binding Rossmann-like Domain"/>
    <property type="match status" value="2"/>
</dbReference>
<protein>
    <submittedName>
        <fullName evidence="6">Glycerate dehydrogenase</fullName>
        <ecNumber evidence="6">1.1.1.79</ecNumber>
    </submittedName>
</protein>
<evidence type="ECO:0000256" key="3">
    <source>
        <dbReference type="RuleBase" id="RU003719"/>
    </source>
</evidence>
<dbReference type="GO" id="GO:0016618">
    <property type="term" value="F:hydroxypyruvate reductase [NAD(P)H] activity"/>
    <property type="evidence" value="ECO:0007669"/>
    <property type="project" value="TreeGrafter"/>
</dbReference>
<dbReference type="SUPFAM" id="SSF51735">
    <property type="entry name" value="NAD(P)-binding Rossmann-fold domains"/>
    <property type="match status" value="1"/>
</dbReference>
<sequence>MEKILVTRKIPQQFIHQLEQLGDVVMWDQELTPMSRNHFLTEVEDATACLITLSEKVYDEVFERAQHLKVISNMAVGYDSIDLKLAQQHHITVTNTPQVLTETTAELGFTLMLTVARRIIEAETYVQDGQWKSWGPYLLSGKDVHGSTVGIFGMGDIGKAFARRLKGFNTRILYHNRSRHLDAENELKATYVSFNDLLTQSDFVVCTAPLTKDTENQFDTQAFKQMKNDAIFINIGRGAIVDEETLIKALEQQDILGCGLDVLRQEPIRHDHPLLKLPNAVILPHIGSASKNTRDKMVQLCVDNIKAVLTQKEPITSVIN</sequence>
<dbReference type="EMBL" id="UHDZ01000001">
    <property type="protein sequence ID" value="SUM73379.1"/>
    <property type="molecule type" value="Genomic_DNA"/>
</dbReference>
<dbReference type="PANTHER" id="PTHR10996:SF283">
    <property type="entry name" value="GLYOXYLATE_HYDROXYPYRUVATE REDUCTASE B"/>
    <property type="match status" value="1"/>
</dbReference>
<evidence type="ECO:0000256" key="2">
    <source>
        <dbReference type="ARBA" id="ARBA00023002"/>
    </source>
</evidence>
<feature type="domain" description="D-isomer specific 2-hydroxyacid dehydrogenase catalytic" evidence="4">
    <location>
        <begin position="4"/>
        <end position="318"/>
    </location>
</feature>
<dbReference type="PANTHER" id="PTHR10996">
    <property type="entry name" value="2-HYDROXYACID DEHYDROGENASE-RELATED"/>
    <property type="match status" value="1"/>
</dbReference>
<dbReference type="InterPro" id="IPR050223">
    <property type="entry name" value="D-isomer_2-hydroxyacid_DH"/>
</dbReference>
<evidence type="ECO:0000313" key="6">
    <source>
        <dbReference type="EMBL" id="SUM73379.1"/>
    </source>
</evidence>
<keyword evidence="7" id="KW-1185">Reference proteome</keyword>
<dbReference type="InterPro" id="IPR036291">
    <property type="entry name" value="NAD(P)-bd_dom_sf"/>
</dbReference>
<dbReference type="FunFam" id="3.40.50.720:FF:000462">
    <property type="entry name" value="Glyoxylate reductase (NADP+)"/>
    <property type="match status" value="1"/>
</dbReference>
<accession>A0A380H6R7</accession>
<keyword evidence="2 3" id="KW-0560">Oxidoreductase</keyword>
<dbReference type="Pfam" id="PF02826">
    <property type="entry name" value="2-Hacid_dh_C"/>
    <property type="match status" value="1"/>
</dbReference>
<dbReference type="RefSeq" id="WP_115313731.1">
    <property type="nucleotide sequence ID" value="NZ_CP066042.1"/>
</dbReference>
<comment type="similarity">
    <text evidence="1 3">Belongs to the D-isomer specific 2-hydroxyacid dehydrogenase family.</text>
</comment>
<dbReference type="Pfam" id="PF00389">
    <property type="entry name" value="2-Hacid_dh"/>
    <property type="match status" value="1"/>
</dbReference>
<evidence type="ECO:0000259" key="4">
    <source>
        <dbReference type="Pfam" id="PF00389"/>
    </source>
</evidence>
<organism evidence="6 7">
    <name type="scientific">Staphylococcus saccharolyticus</name>
    <dbReference type="NCBI Taxonomy" id="33028"/>
    <lineage>
        <taxon>Bacteria</taxon>
        <taxon>Bacillati</taxon>
        <taxon>Bacillota</taxon>
        <taxon>Bacilli</taxon>
        <taxon>Bacillales</taxon>
        <taxon>Staphylococcaceae</taxon>
        <taxon>Staphylococcus</taxon>
    </lineage>
</organism>
<feature type="domain" description="D-isomer specific 2-hydroxyacid dehydrogenase NAD-binding" evidence="5">
    <location>
        <begin position="109"/>
        <end position="287"/>
    </location>
</feature>
<reference evidence="6 7" key="1">
    <citation type="submission" date="2018-06" db="EMBL/GenBank/DDBJ databases">
        <authorList>
            <consortium name="Pathogen Informatics"/>
            <person name="Doyle S."/>
        </authorList>
    </citation>
    <scope>NUCLEOTIDE SEQUENCE [LARGE SCALE GENOMIC DNA]</scope>
    <source>
        <strain evidence="6 7">NCTC11807</strain>
    </source>
</reference>
<dbReference type="EC" id="1.1.1.79" evidence="6"/>
<proteinExistence type="inferred from homology"/>
<dbReference type="AlphaFoldDB" id="A0A380H6R7"/>
<dbReference type="PROSITE" id="PS00671">
    <property type="entry name" value="D_2_HYDROXYACID_DH_3"/>
    <property type="match status" value="1"/>
</dbReference>
<dbReference type="GO" id="GO:0051287">
    <property type="term" value="F:NAD binding"/>
    <property type="evidence" value="ECO:0007669"/>
    <property type="project" value="InterPro"/>
</dbReference>
<dbReference type="InterPro" id="IPR029753">
    <property type="entry name" value="D-isomer_DH_CS"/>
</dbReference>
<dbReference type="InterPro" id="IPR006140">
    <property type="entry name" value="D-isomer_DH_NAD-bd"/>
</dbReference>
<evidence type="ECO:0000313" key="7">
    <source>
        <dbReference type="Proteomes" id="UP000255425"/>
    </source>
</evidence>
<gene>
    <name evidence="6" type="primary">ghrB</name>
    <name evidence="6" type="ORF">NCTC11807_02121</name>
</gene>
<dbReference type="Proteomes" id="UP000255425">
    <property type="component" value="Unassembled WGS sequence"/>
</dbReference>